<reference evidence="1 2" key="1">
    <citation type="submission" date="2024-05" db="EMBL/GenBank/DDBJ databases">
        <title>A draft genome resource for the thread blight pathogen Marasmius tenuissimus strain MS-2.</title>
        <authorList>
            <person name="Yulfo-Soto G.E."/>
            <person name="Baruah I.K."/>
            <person name="Amoako-Attah I."/>
            <person name="Bukari Y."/>
            <person name="Meinhardt L.W."/>
            <person name="Bailey B.A."/>
            <person name="Cohen S.P."/>
        </authorList>
    </citation>
    <scope>NUCLEOTIDE SEQUENCE [LARGE SCALE GENOMIC DNA]</scope>
    <source>
        <strain evidence="1 2">MS-2</strain>
    </source>
</reference>
<dbReference type="Proteomes" id="UP001437256">
    <property type="component" value="Unassembled WGS sequence"/>
</dbReference>
<evidence type="ECO:0000313" key="1">
    <source>
        <dbReference type="EMBL" id="KAL0070357.1"/>
    </source>
</evidence>
<accession>A0ABR3AAF9</accession>
<proteinExistence type="predicted"/>
<name>A0ABR3AAF9_9AGAR</name>
<gene>
    <name evidence="1" type="ORF">AAF712_002546</name>
</gene>
<organism evidence="1 2">
    <name type="scientific">Marasmius tenuissimus</name>
    <dbReference type="NCBI Taxonomy" id="585030"/>
    <lineage>
        <taxon>Eukaryota</taxon>
        <taxon>Fungi</taxon>
        <taxon>Dikarya</taxon>
        <taxon>Basidiomycota</taxon>
        <taxon>Agaricomycotina</taxon>
        <taxon>Agaricomycetes</taxon>
        <taxon>Agaricomycetidae</taxon>
        <taxon>Agaricales</taxon>
        <taxon>Marasmiineae</taxon>
        <taxon>Marasmiaceae</taxon>
        <taxon>Marasmius</taxon>
    </lineage>
</organism>
<evidence type="ECO:0000313" key="2">
    <source>
        <dbReference type="Proteomes" id="UP001437256"/>
    </source>
</evidence>
<sequence length="335" mass="38587">MNVYCLASLRSLVATFRDTPSILPSLKTILFSFPPQEIVPVVFNEWRLAMWVEPSLEDVKAFISVSDHLSTRLSTRRQSVGFTSSDHFSRPALSTRLMTLNWQFLLNSRSMDRSYEKFFNHPGVLTSQVKQALEKWQFLLNKNIPGRTGLHFILPFYVSERLWTHPDARVREAGLEYLVIYERGWETYTAPYLEPSARVEESEDERYALISSLSKHLDCIRPGNNSPSVLASSQRGLSFLVHTNDQIIRHRLYNTTLGTRRRILEDWKRVISQVCRAVHLPVEYFKEIPDAPQIEILADRGPTTVAMTSRIVVDDRENKAKCSVESSEGRRSNIV</sequence>
<keyword evidence="2" id="KW-1185">Reference proteome</keyword>
<protein>
    <submittedName>
        <fullName evidence="1">Uncharacterized protein</fullName>
    </submittedName>
</protein>
<comment type="caution">
    <text evidence="1">The sequence shown here is derived from an EMBL/GenBank/DDBJ whole genome shotgun (WGS) entry which is preliminary data.</text>
</comment>
<dbReference type="EMBL" id="JBBXMP010000007">
    <property type="protein sequence ID" value="KAL0070357.1"/>
    <property type="molecule type" value="Genomic_DNA"/>
</dbReference>